<evidence type="ECO:0000256" key="12">
    <source>
        <dbReference type="ARBA" id="ARBA00023157"/>
    </source>
</evidence>
<evidence type="ECO:0000256" key="6">
    <source>
        <dbReference type="ARBA" id="ARBA00022598"/>
    </source>
</evidence>
<comment type="catalytic activity">
    <reaction evidence="13">
        <text>L-cysteine + L-glutamate + ATP = gamma-L-glutamyl-L-cysteine + ADP + phosphate + H(+)</text>
        <dbReference type="Rhea" id="RHEA:13285"/>
        <dbReference type="ChEBI" id="CHEBI:15378"/>
        <dbReference type="ChEBI" id="CHEBI:29985"/>
        <dbReference type="ChEBI" id="CHEBI:30616"/>
        <dbReference type="ChEBI" id="CHEBI:35235"/>
        <dbReference type="ChEBI" id="CHEBI:43474"/>
        <dbReference type="ChEBI" id="CHEBI:58173"/>
        <dbReference type="ChEBI" id="CHEBI:456216"/>
        <dbReference type="EC" id="6.3.2.2"/>
    </reaction>
</comment>
<gene>
    <name evidence="15" type="ORF">PSAL00342_LOCUS6761</name>
</gene>
<name>A0A7S3UF15_9CHLO</name>
<dbReference type="EC" id="6.3.2.2" evidence="13"/>
<keyword evidence="5 13" id="KW-0150">Chloroplast</keyword>
<evidence type="ECO:0000256" key="9">
    <source>
        <dbReference type="ARBA" id="ARBA00022741"/>
    </source>
</evidence>
<comment type="similarity">
    <text evidence="3 13">Belongs to the carboxylate-amine ligase family. Glutamate--cysteine ligase type 2 subfamily.</text>
</comment>
<dbReference type="PANTHER" id="PTHR34378:SF1">
    <property type="entry name" value="GLUTAMATE--CYSTEINE LIGASE, CHLOROPLASTIC"/>
    <property type="match status" value="1"/>
</dbReference>
<dbReference type="GO" id="GO:0005524">
    <property type="term" value="F:ATP binding"/>
    <property type="evidence" value="ECO:0007669"/>
    <property type="project" value="UniProtKB-UniRule"/>
</dbReference>
<dbReference type="GO" id="GO:0006750">
    <property type="term" value="P:glutathione biosynthetic process"/>
    <property type="evidence" value="ECO:0007669"/>
    <property type="project" value="UniProtKB-UniRule"/>
</dbReference>
<dbReference type="GO" id="GO:0009507">
    <property type="term" value="C:chloroplast"/>
    <property type="evidence" value="ECO:0007669"/>
    <property type="project" value="UniProtKB-SubCell"/>
</dbReference>
<keyword evidence="7" id="KW-0934">Plastid</keyword>
<evidence type="ECO:0000256" key="13">
    <source>
        <dbReference type="PIRNR" id="PIRNR017901"/>
    </source>
</evidence>
<keyword evidence="11" id="KW-0809">Transit peptide</keyword>
<dbReference type="UniPathway" id="UPA00142">
    <property type="reaction ID" value="UER00209"/>
</dbReference>
<sequence>MRANKPPSCNYPCRGGKAHAAMRAKSSVSALAPITKEDMVQYIASGCKPREQWRMGTEHEKFGFHLDTLKSVNHEDIDMIFSRLSDRFGWEKVYEGDVVIALKMEGQSITLEPGGQFELSGAPVDSIHKTCAELNSHLYQVKMVTEELGFGFLGAGFQPKWKVSELPMMPKERYNIMRNHMPKVGSLGLDMMFRTCTVQVNLDYESEKDMVEKFRIGLALQPISTALFANSPFKDGKPNGYVSYRSHIWTDVDNSRCGMLPFVFDEDFGFEKYVDYMLDVPMYFVYRDGKYINAAGQSFRDFMEGKLPALPGEYPTIKDWEDQLSVAFPEVRLKKFLEMRGADGGPWRRICALPALWVGLLYDTQAQQEASDYIQDWTLDELAMLREEVPRTGFNTPFRGRKVLDVARDVLKIAHGGLARRGKDEGSFLRTLDDIVASGKTPADILLDRYHGQWEQNVDKIFIEEIY</sequence>
<dbReference type="InterPro" id="IPR035434">
    <property type="entry name" value="GCL_bact_plant"/>
</dbReference>
<accession>A0A7S3UF15</accession>
<proteinExistence type="inferred from homology"/>
<evidence type="ECO:0000256" key="14">
    <source>
        <dbReference type="PIRSR" id="PIRSR017901-50"/>
    </source>
</evidence>
<comment type="subcellular location">
    <subcellularLocation>
        <location evidence="1 13">Plastid</location>
        <location evidence="1 13">Chloroplast</location>
    </subcellularLocation>
</comment>
<dbReference type="NCBIfam" id="TIGR01436">
    <property type="entry name" value="glu_cys_lig_pln"/>
    <property type="match status" value="1"/>
</dbReference>
<dbReference type="SUPFAM" id="SSF55931">
    <property type="entry name" value="Glutamine synthetase/guanido kinase"/>
    <property type="match status" value="1"/>
</dbReference>
<dbReference type="GO" id="GO:0004357">
    <property type="term" value="F:glutamate-cysteine ligase activity"/>
    <property type="evidence" value="ECO:0007669"/>
    <property type="project" value="UniProtKB-UniRule"/>
</dbReference>
<evidence type="ECO:0000256" key="1">
    <source>
        <dbReference type="ARBA" id="ARBA00004229"/>
    </source>
</evidence>
<dbReference type="InterPro" id="IPR006336">
    <property type="entry name" value="GCS2"/>
</dbReference>
<keyword evidence="9 13" id="KW-0547">Nucleotide-binding</keyword>
<comment type="subunit">
    <text evidence="4">Homodimer or monomer when oxidized or reduced, respectively.</text>
</comment>
<keyword evidence="10 13" id="KW-0067">ATP-binding</keyword>
<evidence type="ECO:0000256" key="4">
    <source>
        <dbReference type="ARBA" id="ARBA00011153"/>
    </source>
</evidence>
<keyword evidence="12 14" id="KW-1015">Disulfide bond</keyword>
<dbReference type="Gene3D" id="3.30.590.20">
    <property type="match status" value="1"/>
</dbReference>
<protein>
    <recommendedName>
        <fullName evidence="13">Glutamate--cysteine ligase</fullName>
        <ecNumber evidence="13">6.3.2.2</ecNumber>
    </recommendedName>
</protein>
<evidence type="ECO:0000256" key="3">
    <source>
        <dbReference type="ARBA" id="ARBA00010253"/>
    </source>
</evidence>
<dbReference type="PIRSF" id="PIRSF017901">
    <property type="entry name" value="GCL"/>
    <property type="match status" value="1"/>
</dbReference>
<evidence type="ECO:0000256" key="5">
    <source>
        <dbReference type="ARBA" id="ARBA00022528"/>
    </source>
</evidence>
<organism evidence="15">
    <name type="scientific">Picocystis salinarum</name>
    <dbReference type="NCBI Taxonomy" id="88271"/>
    <lineage>
        <taxon>Eukaryota</taxon>
        <taxon>Viridiplantae</taxon>
        <taxon>Chlorophyta</taxon>
        <taxon>Picocystophyceae</taxon>
        <taxon>Picocystales</taxon>
        <taxon>Picocystaceae</taxon>
        <taxon>Picocystis</taxon>
    </lineage>
</organism>
<dbReference type="InterPro" id="IPR014746">
    <property type="entry name" value="Gln_synth/guanido_kin_cat_dom"/>
</dbReference>
<evidence type="ECO:0000256" key="2">
    <source>
        <dbReference type="ARBA" id="ARBA00005006"/>
    </source>
</evidence>
<reference evidence="15" key="1">
    <citation type="submission" date="2021-01" db="EMBL/GenBank/DDBJ databases">
        <authorList>
            <person name="Corre E."/>
            <person name="Pelletier E."/>
            <person name="Niang G."/>
            <person name="Scheremetjew M."/>
            <person name="Finn R."/>
            <person name="Kale V."/>
            <person name="Holt S."/>
            <person name="Cochrane G."/>
            <person name="Meng A."/>
            <person name="Brown T."/>
            <person name="Cohen L."/>
        </authorList>
    </citation>
    <scope>NUCLEOTIDE SEQUENCE</scope>
    <source>
        <strain evidence="15">CCMP1897</strain>
    </source>
</reference>
<dbReference type="AlphaFoldDB" id="A0A7S3UF15"/>
<evidence type="ECO:0000256" key="8">
    <source>
        <dbReference type="ARBA" id="ARBA00022684"/>
    </source>
</evidence>
<keyword evidence="8" id="KW-0317">Glutathione biosynthesis</keyword>
<comment type="pathway">
    <text evidence="2">Sulfur metabolism; glutathione biosynthesis; glutathione from L-cysteine and L-glutamate: step 1/2.</text>
</comment>
<dbReference type="InterPro" id="IPR011556">
    <property type="entry name" value="Glut_cys_lig_pln_type"/>
</dbReference>
<keyword evidence="6 13" id="KW-0436">Ligase</keyword>
<evidence type="ECO:0000256" key="7">
    <source>
        <dbReference type="ARBA" id="ARBA00022640"/>
    </source>
</evidence>
<dbReference type="Pfam" id="PF04107">
    <property type="entry name" value="GCS2"/>
    <property type="match status" value="1"/>
</dbReference>
<evidence type="ECO:0000256" key="11">
    <source>
        <dbReference type="ARBA" id="ARBA00022946"/>
    </source>
</evidence>
<dbReference type="EMBL" id="HBIS01007737">
    <property type="protein sequence ID" value="CAE0612862.1"/>
    <property type="molecule type" value="Transcribed_RNA"/>
</dbReference>
<evidence type="ECO:0000256" key="10">
    <source>
        <dbReference type="ARBA" id="ARBA00022840"/>
    </source>
</evidence>
<dbReference type="PANTHER" id="PTHR34378">
    <property type="entry name" value="GLUTAMATE--CYSTEINE LIGASE, CHLOROPLASTIC"/>
    <property type="match status" value="1"/>
</dbReference>
<evidence type="ECO:0000313" key="15">
    <source>
        <dbReference type="EMBL" id="CAE0612862.1"/>
    </source>
</evidence>
<feature type="disulfide bond" evidence="14">
    <location>
        <begin position="131"/>
        <end position="351"/>
    </location>
</feature>